<dbReference type="InterPro" id="IPR017853">
    <property type="entry name" value="GH"/>
</dbReference>
<evidence type="ECO:0000313" key="4">
    <source>
        <dbReference type="Proteomes" id="UP001172756"/>
    </source>
</evidence>
<dbReference type="GO" id="GO:0030246">
    <property type="term" value="F:carbohydrate binding"/>
    <property type="evidence" value="ECO:0007669"/>
    <property type="project" value="InterPro"/>
</dbReference>
<dbReference type="EMBL" id="JAUHQB010000004">
    <property type="protein sequence ID" value="MDN4483498.1"/>
    <property type="molecule type" value="Genomic_DNA"/>
</dbReference>
<feature type="signal peptide" evidence="1">
    <location>
        <begin position="1"/>
        <end position="24"/>
    </location>
</feature>
<evidence type="ECO:0000259" key="2">
    <source>
        <dbReference type="PROSITE" id="PS51175"/>
    </source>
</evidence>
<dbReference type="Gene3D" id="2.80.10.50">
    <property type="match status" value="1"/>
</dbReference>
<dbReference type="SUPFAM" id="SSF51445">
    <property type="entry name" value="(Trans)glycosidases"/>
    <property type="match status" value="1"/>
</dbReference>
<dbReference type="SUPFAM" id="SSF49785">
    <property type="entry name" value="Galactose-binding domain-like"/>
    <property type="match status" value="1"/>
</dbReference>
<dbReference type="SUPFAM" id="SSF50370">
    <property type="entry name" value="Ricin B-like lectins"/>
    <property type="match status" value="1"/>
</dbReference>
<dbReference type="PROSITE" id="PS51175">
    <property type="entry name" value="CBM6"/>
    <property type="match status" value="2"/>
</dbReference>
<accession>A0AB35MII9</accession>
<protein>
    <submittedName>
        <fullName evidence="3">Ricin-type beta-trefoil lectin domain protein</fullName>
    </submittedName>
</protein>
<dbReference type="Pfam" id="PF00652">
    <property type="entry name" value="Ricin_B_lectin"/>
    <property type="match status" value="1"/>
</dbReference>
<feature type="chain" id="PRO_5044311530" evidence="1">
    <location>
        <begin position="25"/>
        <end position="979"/>
    </location>
</feature>
<feature type="domain" description="CBM6" evidence="2">
    <location>
        <begin position="833"/>
        <end position="965"/>
    </location>
</feature>
<dbReference type="InterPro" id="IPR035992">
    <property type="entry name" value="Ricin_B-like_lectins"/>
</dbReference>
<sequence length="979" mass="105840">MAAITVLVVGFSMLGLAFASPASAADPQILRGVGSDRCIEAPATDGDPLTIQDCDEATPSQLWVSTGAQELVTLGDKCADLPDGAWEGTRLTVNPCDGSQYQRWEVREDFTIQNVETGLCVDVWGAATAAGSEVALWRCEGSPQQLWKRTLTDPPPVVSVDLAASTGPIFGGATGVLYGTSDDGVPSDDLIAGQKPRTLAQKPPFGDQHPNGDVLDVSDAFFENGGEQMVVYMQDVYSQWPYQEPSDIQADYLPKIEAQMQAVIDAGLPMESFAWVPYNEPDGIWYQNWNGGERENFLADWDAAYRTIREMDPDAIIVGPNEAIWHADRVTDLLTHAKDAGTLPDIMAWHELGTGSLGASGFRAHLEEYRQIEADLGIGPLPINIDEYGNRHDMGNPGRLIQWLAMFEEAKVDGDMAFWTYAGNLSDHAVQTKMANGGWWVNKWYSDLSGHTVAFTPEAVRPDATQGIATLDTQKKVATVLLGGNKLGAQLTVENIPTDIFGDQVDVFIESSDLTGQEGETSSPMVHTVLRLDVVGGAVEVPVRPGFQEAHRVSIVPATDVAVAEPDATWEAHYEAEDATLTDAVAFPEVGDWSYAASNLAVVGAFNQPSSRVDFDVEVPADGDYELRIIHGSNTSWGQHALYIDDEFVQRVTYSATLSWTYRARAEVPVELTAGEHTVSLRATDPDGPLDVWYDVTLDRLDVAVPEPDALHFPAWLARIDGDFEVDHSVAARPVMLKKGASAQFFVSVPEDGYYDLVRQGHMAKGGRLEVEVSGRDLGAEAGSGPAGWSTVSTTVYLNRGVSEVTLTNTGTTPVKVSEIATVRNEAADVATVVSEAEDLALDGAVVSGSRWASGGEFVGNLGQGAGSMVWERPQGVDAGEYVLNVAYAQAEKFTGHPYNTDVITRFIDTSEDGGAVTRSPYRHNYTWDGFWEVTSDLTLETDEGELTFTRSDGWAPNVDWLSLSPFTLGTTIVAGPQP</sequence>
<comment type="caution">
    <text evidence="3">The sequence shown here is derived from an EMBL/GenBank/DDBJ whole genome shotgun (WGS) entry which is preliminary data.</text>
</comment>
<dbReference type="Proteomes" id="UP001172756">
    <property type="component" value="Unassembled WGS sequence"/>
</dbReference>
<gene>
    <name evidence="3" type="ORF">QQ002_08115</name>
</gene>
<dbReference type="PROSITE" id="PS50231">
    <property type="entry name" value="RICIN_B_LECTIN"/>
    <property type="match status" value="1"/>
</dbReference>
<keyword evidence="1" id="KW-0732">Signal</keyword>
<dbReference type="SMART" id="SM00458">
    <property type="entry name" value="RICIN"/>
    <property type="match status" value="1"/>
</dbReference>
<dbReference type="InterPro" id="IPR005084">
    <property type="entry name" value="CBM6"/>
</dbReference>
<evidence type="ECO:0000313" key="3">
    <source>
        <dbReference type="EMBL" id="MDN4483498.1"/>
    </source>
</evidence>
<proteinExistence type="predicted"/>
<feature type="domain" description="CBM6" evidence="2">
    <location>
        <begin position="572"/>
        <end position="704"/>
    </location>
</feature>
<organism evidence="3 4">
    <name type="scientific">Demequina lignilytica</name>
    <dbReference type="NCBI Taxonomy" id="3051663"/>
    <lineage>
        <taxon>Bacteria</taxon>
        <taxon>Bacillati</taxon>
        <taxon>Actinomycetota</taxon>
        <taxon>Actinomycetes</taxon>
        <taxon>Micrococcales</taxon>
        <taxon>Demequinaceae</taxon>
        <taxon>Demequina</taxon>
    </lineage>
</organism>
<dbReference type="Gene3D" id="2.60.120.260">
    <property type="entry name" value="Galactose-binding domain-like"/>
    <property type="match status" value="3"/>
</dbReference>
<evidence type="ECO:0000256" key="1">
    <source>
        <dbReference type="SAM" id="SignalP"/>
    </source>
</evidence>
<dbReference type="RefSeq" id="WP_301160338.1">
    <property type="nucleotide sequence ID" value="NZ_JAUHQB010000004.1"/>
</dbReference>
<dbReference type="AlphaFoldDB" id="A0AB35MII9"/>
<dbReference type="Gene3D" id="3.20.20.80">
    <property type="entry name" value="Glycosidases"/>
    <property type="match status" value="1"/>
</dbReference>
<name>A0AB35MII9_9MICO</name>
<reference evidence="3 4" key="1">
    <citation type="submission" date="2023-06" db="EMBL/GenBank/DDBJ databases">
        <title>SYSU T0a273.</title>
        <authorList>
            <person name="Gao L."/>
            <person name="Fang B.-Z."/>
            <person name="Li W.-J."/>
        </authorList>
    </citation>
    <scope>NUCLEOTIDE SEQUENCE [LARGE SCALE GENOMIC DNA]</scope>
    <source>
        <strain evidence="3 4">SYSU T0a273</strain>
    </source>
</reference>
<dbReference type="InterPro" id="IPR000772">
    <property type="entry name" value="Ricin_B_lectin"/>
</dbReference>
<dbReference type="InterPro" id="IPR008979">
    <property type="entry name" value="Galactose-bd-like_sf"/>
</dbReference>